<name>A0A5J4Q4R3_9ZZZZ</name>
<evidence type="ECO:0000313" key="2">
    <source>
        <dbReference type="EMBL" id="KAA6316099.1"/>
    </source>
</evidence>
<comment type="caution">
    <text evidence="2">The sequence shown here is derived from an EMBL/GenBank/DDBJ whole genome shotgun (WGS) entry which is preliminary data.</text>
</comment>
<gene>
    <name evidence="1" type="ORF">EZS27_033545</name>
    <name evidence="2" type="ORF">EZS27_033547</name>
</gene>
<dbReference type="EMBL" id="SNRY01005003">
    <property type="protein sequence ID" value="KAA6316097.1"/>
    <property type="molecule type" value="Genomic_DNA"/>
</dbReference>
<organism evidence="2">
    <name type="scientific">termite gut metagenome</name>
    <dbReference type="NCBI Taxonomy" id="433724"/>
    <lineage>
        <taxon>unclassified sequences</taxon>
        <taxon>metagenomes</taxon>
        <taxon>organismal metagenomes</taxon>
    </lineage>
</organism>
<protein>
    <submittedName>
        <fullName evidence="2">Uncharacterized protein</fullName>
    </submittedName>
</protein>
<dbReference type="EMBL" id="SNRY01005003">
    <property type="protein sequence ID" value="KAA6316099.1"/>
    <property type="molecule type" value="Genomic_DNA"/>
</dbReference>
<proteinExistence type="predicted"/>
<dbReference type="AlphaFoldDB" id="A0A5J4Q4R3"/>
<reference evidence="2" key="1">
    <citation type="submission" date="2019-03" db="EMBL/GenBank/DDBJ databases">
        <title>Single cell metagenomics reveals metabolic interactions within the superorganism composed of flagellate Streblomastix strix and complex community of Bacteroidetes bacteria on its surface.</title>
        <authorList>
            <person name="Treitli S.C."/>
            <person name="Kolisko M."/>
            <person name="Husnik F."/>
            <person name="Keeling P."/>
            <person name="Hampl V."/>
        </authorList>
    </citation>
    <scope>NUCLEOTIDE SEQUENCE</scope>
    <source>
        <strain evidence="2">STM</strain>
    </source>
</reference>
<evidence type="ECO:0000313" key="1">
    <source>
        <dbReference type="EMBL" id="KAA6316097.1"/>
    </source>
</evidence>
<accession>A0A5J4Q4R3</accession>
<sequence length="125" mass="14560">MTNSNDLFYVAGRRDRLNKKRMSIKELIDPLDKSKPIILLDHQAFELEEVEKNNIDLQLLGQMNLGQTWPFSWIIGKMYEKAHGYLKKRNTHIYVSSGIGINGGKFRIGTQSEYVIIHLQQNNKR</sequence>